<dbReference type="Proteomes" id="UP000272942">
    <property type="component" value="Unassembled WGS sequence"/>
</dbReference>
<dbReference type="EMBL" id="UZAN01047216">
    <property type="protein sequence ID" value="VDP85161.1"/>
    <property type="molecule type" value="Genomic_DNA"/>
</dbReference>
<feature type="chain" id="PRO_5043138189" evidence="1">
    <location>
        <begin position="16"/>
        <end position="118"/>
    </location>
</feature>
<accession>A0A183AQT2</accession>
<evidence type="ECO:0000313" key="3">
    <source>
        <dbReference type="Proteomes" id="UP000272942"/>
    </source>
</evidence>
<dbReference type="WBParaSite" id="ECPE_0000934501-mRNA-1">
    <property type="protein sequence ID" value="ECPE_0000934501-mRNA-1"/>
    <property type="gene ID" value="ECPE_0000934501"/>
</dbReference>
<keyword evidence="3" id="KW-1185">Reference proteome</keyword>
<feature type="signal peptide" evidence="1">
    <location>
        <begin position="1"/>
        <end position="15"/>
    </location>
</feature>
<dbReference type="AlphaFoldDB" id="A0A183AQT2"/>
<evidence type="ECO:0000313" key="4">
    <source>
        <dbReference type="WBParaSite" id="ECPE_0000934501-mRNA-1"/>
    </source>
</evidence>
<reference evidence="2 3" key="2">
    <citation type="submission" date="2018-11" db="EMBL/GenBank/DDBJ databases">
        <authorList>
            <consortium name="Pathogen Informatics"/>
        </authorList>
    </citation>
    <scope>NUCLEOTIDE SEQUENCE [LARGE SCALE GENOMIC DNA]</scope>
    <source>
        <strain evidence="2 3">Egypt</strain>
    </source>
</reference>
<evidence type="ECO:0000256" key="1">
    <source>
        <dbReference type="SAM" id="SignalP"/>
    </source>
</evidence>
<evidence type="ECO:0000313" key="2">
    <source>
        <dbReference type="EMBL" id="VDP85161.1"/>
    </source>
</evidence>
<proteinExistence type="predicted"/>
<protein>
    <submittedName>
        <fullName evidence="4">Secreted protein</fullName>
    </submittedName>
</protein>
<keyword evidence="1" id="KW-0732">Signal</keyword>
<dbReference type="OrthoDB" id="6252165at2759"/>
<gene>
    <name evidence="2" type="ORF">ECPE_LOCUS9317</name>
</gene>
<name>A0A183AQT2_9TREM</name>
<sequence>MIIVLARIFVTLVAECGIQVRLVVFEYLALDTTIDTVLCELVPEVARTQLERVRQKEEHRRLYFIRHTLEQKPGELIGSLVLDILLPLTTSQSVGTTGRSRLEETALEGESRYGVEQW</sequence>
<reference evidence="4" key="1">
    <citation type="submission" date="2016-06" db="UniProtKB">
        <authorList>
            <consortium name="WormBaseParasite"/>
        </authorList>
    </citation>
    <scope>IDENTIFICATION</scope>
</reference>
<organism evidence="4">
    <name type="scientific">Echinostoma caproni</name>
    <dbReference type="NCBI Taxonomy" id="27848"/>
    <lineage>
        <taxon>Eukaryota</taxon>
        <taxon>Metazoa</taxon>
        <taxon>Spiralia</taxon>
        <taxon>Lophotrochozoa</taxon>
        <taxon>Platyhelminthes</taxon>
        <taxon>Trematoda</taxon>
        <taxon>Digenea</taxon>
        <taxon>Plagiorchiida</taxon>
        <taxon>Echinostomata</taxon>
        <taxon>Echinostomatoidea</taxon>
        <taxon>Echinostomatidae</taxon>
        <taxon>Echinostoma</taxon>
    </lineage>
</organism>